<evidence type="ECO:0000256" key="7">
    <source>
        <dbReference type="ARBA" id="ARBA00043224"/>
    </source>
</evidence>
<evidence type="ECO:0000256" key="2">
    <source>
        <dbReference type="ARBA" id="ARBA00022642"/>
    </source>
</evidence>
<dbReference type="PANTHER" id="PTHR11080">
    <property type="entry name" value="PYRAZINAMIDASE/NICOTINAMIDASE"/>
    <property type="match status" value="1"/>
</dbReference>
<evidence type="ECO:0000256" key="5">
    <source>
        <dbReference type="ARBA" id="ARBA00037900"/>
    </source>
</evidence>
<gene>
    <name evidence="9" type="ORF">SVUK_LOCUS1682</name>
</gene>
<evidence type="ECO:0000313" key="9">
    <source>
        <dbReference type="EMBL" id="VDM66684.1"/>
    </source>
</evidence>
<evidence type="ECO:0000259" key="8">
    <source>
        <dbReference type="Pfam" id="PF00857"/>
    </source>
</evidence>
<keyword evidence="10" id="KW-1185">Reference proteome</keyword>
<evidence type="ECO:0000256" key="3">
    <source>
        <dbReference type="ARBA" id="ARBA00022723"/>
    </source>
</evidence>
<evidence type="ECO:0000256" key="4">
    <source>
        <dbReference type="ARBA" id="ARBA00022801"/>
    </source>
</evidence>
<proteinExistence type="inferred from homology"/>
<evidence type="ECO:0000256" key="6">
    <source>
        <dbReference type="ARBA" id="ARBA00039017"/>
    </source>
</evidence>
<organism evidence="9 10">
    <name type="scientific">Strongylus vulgaris</name>
    <name type="common">Blood worm</name>
    <dbReference type="NCBI Taxonomy" id="40348"/>
    <lineage>
        <taxon>Eukaryota</taxon>
        <taxon>Metazoa</taxon>
        <taxon>Ecdysozoa</taxon>
        <taxon>Nematoda</taxon>
        <taxon>Chromadorea</taxon>
        <taxon>Rhabditida</taxon>
        <taxon>Rhabditina</taxon>
        <taxon>Rhabditomorpha</taxon>
        <taxon>Strongyloidea</taxon>
        <taxon>Strongylidae</taxon>
        <taxon>Strongylus</taxon>
    </lineage>
</organism>
<reference evidence="9 10" key="1">
    <citation type="submission" date="2018-11" db="EMBL/GenBank/DDBJ databases">
        <authorList>
            <consortium name="Pathogen Informatics"/>
        </authorList>
    </citation>
    <scope>NUCLEOTIDE SEQUENCE [LARGE SCALE GENOMIC DNA]</scope>
</reference>
<dbReference type="Pfam" id="PF00857">
    <property type="entry name" value="Isochorismatase"/>
    <property type="match status" value="1"/>
</dbReference>
<dbReference type="Proteomes" id="UP000270094">
    <property type="component" value="Unassembled WGS sequence"/>
</dbReference>
<comment type="similarity">
    <text evidence="1">Belongs to the isochorismatase family.</text>
</comment>
<dbReference type="GO" id="GO:0008936">
    <property type="term" value="F:nicotinamidase activity"/>
    <property type="evidence" value="ECO:0007669"/>
    <property type="project" value="UniProtKB-EC"/>
</dbReference>
<keyword evidence="4" id="KW-0378">Hydrolase</keyword>
<dbReference type="GO" id="GO:0046872">
    <property type="term" value="F:metal ion binding"/>
    <property type="evidence" value="ECO:0007669"/>
    <property type="project" value="UniProtKB-KW"/>
</dbReference>
<dbReference type="EC" id="3.5.1.19" evidence="6"/>
<evidence type="ECO:0000256" key="1">
    <source>
        <dbReference type="ARBA" id="ARBA00006336"/>
    </source>
</evidence>
<dbReference type="SUPFAM" id="SSF52499">
    <property type="entry name" value="Isochorismatase-like hydrolases"/>
    <property type="match status" value="1"/>
</dbReference>
<dbReference type="OrthoDB" id="167809at2759"/>
<dbReference type="GO" id="GO:0019363">
    <property type="term" value="P:pyridine nucleotide biosynthetic process"/>
    <property type="evidence" value="ECO:0007669"/>
    <property type="project" value="UniProtKB-KW"/>
</dbReference>
<dbReference type="PANTHER" id="PTHR11080:SF2">
    <property type="entry name" value="LD05707P"/>
    <property type="match status" value="1"/>
</dbReference>
<sequence length="156" mass="17824">MFQTLYPRHCVQETYGAKLHEKLRLPDDAFFTTKGEKTYVGSYSAFYDNSRNPLNVLKDRLDEDNIKVVLGCGLAYDICVRHPLDDANHLEFYSAVVRDASKGVMVDSIKAADELFELKKIAILNETTAKSVISGQKIPKEWLLKFLEEKPLDEHQ</sequence>
<feature type="domain" description="Isochorismatase-like" evidence="8">
    <location>
        <begin position="6"/>
        <end position="109"/>
    </location>
</feature>
<keyword evidence="2" id="KW-0662">Pyridine nucleotide biosynthesis</keyword>
<protein>
    <recommendedName>
        <fullName evidence="6">nicotinamidase</fullName>
        <ecNumber evidence="6">3.5.1.19</ecNumber>
    </recommendedName>
    <alternativeName>
        <fullName evidence="7">Nicotinamide deamidase</fullName>
    </alternativeName>
</protein>
<evidence type="ECO:0000313" key="10">
    <source>
        <dbReference type="Proteomes" id="UP000270094"/>
    </source>
</evidence>
<comment type="pathway">
    <text evidence="5">Cofactor biosynthesis; nicotinate biosynthesis; nicotinate from nicotinamide: step 1/1.</text>
</comment>
<dbReference type="Gene3D" id="3.40.50.850">
    <property type="entry name" value="Isochorismatase-like"/>
    <property type="match status" value="1"/>
</dbReference>
<dbReference type="InterPro" id="IPR036380">
    <property type="entry name" value="Isochorismatase-like_sf"/>
</dbReference>
<name>A0A3P7IM79_STRVU</name>
<dbReference type="InterPro" id="IPR052347">
    <property type="entry name" value="Isochorismatase_Nicotinamidase"/>
</dbReference>
<dbReference type="InterPro" id="IPR000868">
    <property type="entry name" value="Isochorismatase-like_dom"/>
</dbReference>
<keyword evidence="3" id="KW-0479">Metal-binding</keyword>
<accession>A0A3P7IM79</accession>
<dbReference type="EMBL" id="UYYB01003453">
    <property type="protein sequence ID" value="VDM66684.1"/>
    <property type="molecule type" value="Genomic_DNA"/>
</dbReference>
<dbReference type="AlphaFoldDB" id="A0A3P7IM79"/>